<dbReference type="PANTHER" id="PTHR30586">
    <property type="entry name" value="ELECTRON TRANSPORT COMPLEX PROTEIN RNFE"/>
    <property type="match status" value="1"/>
</dbReference>
<keyword evidence="7 8" id="KW-0472">Membrane</keyword>
<dbReference type="EMBL" id="UOEZ01000033">
    <property type="protein sequence ID" value="VAW35802.1"/>
    <property type="molecule type" value="Genomic_DNA"/>
</dbReference>
<dbReference type="GO" id="GO:0022900">
    <property type="term" value="P:electron transport chain"/>
    <property type="evidence" value="ECO:0007669"/>
    <property type="project" value="InterPro"/>
</dbReference>
<evidence type="ECO:0000256" key="6">
    <source>
        <dbReference type="ARBA" id="ARBA00022989"/>
    </source>
</evidence>
<proteinExistence type="inferred from homology"/>
<reference evidence="9" key="1">
    <citation type="submission" date="2018-06" db="EMBL/GenBank/DDBJ databases">
        <authorList>
            <person name="Zhirakovskaya E."/>
        </authorList>
    </citation>
    <scope>NUCLEOTIDE SEQUENCE</scope>
</reference>
<keyword evidence="4" id="KW-1278">Translocase</keyword>
<dbReference type="InterPro" id="IPR010968">
    <property type="entry name" value="RnfE"/>
</dbReference>
<keyword evidence="5" id="KW-0249">Electron transport</keyword>
<evidence type="ECO:0000256" key="5">
    <source>
        <dbReference type="ARBA" id="ARBA00022982"/>
    </source>
</evidence>
<dbReference type="GO" id="GO:0005886">
    <property type="term" value="C:plasma membrane"/>
    <property type="evidence" value="ECO:0007669"/>
    <property type="project" value="TreeGrafter"/>
</dbReference>
<name>A0A3B0VAE8_9ZZZZ</name>
<gene>
    <name evidence="9" type="ORF">MNBD_DELTA02-1197</name>
</gene>
<feature type="transmembrane region" description="Helical" evidence="8">
    <location>
        <begin position="170"/>
        <end position="196"/>
    </location>
</feature>
<accession>A0A3B0VAE8</accession>
<keyword evidence="3 8" id="KW-0812">Transmembrane</keyword>
<keyword evidence="6 8" id="KW-1133">Transmembrane helix</keyword>
<dbReference type="InterPro" id="IPR003667">
    <property type="entry name" value="NqrDE/RnfAE"/>
</dbReference>
<feature type="transmembrane region" description="Helical" evidence="8">
    <location>
        <begin position="41"/>
        <end position="61"/>
    </location>
</feature>
<feature type="transmembrane region" description="Helical" evidence="8">
    <location>
        <begin position="129"/>
        <end position="150"/>
    </location>
</feature>
<dbReference type="GO" id="GO:0012505">
    <property type="term" value="C:endomembrane system"/>
    <property type="evidence" value="ECO:0007669"/>
    <property type="project" value="UniProtKB-SubCell"/>
</dbReference>
<comment type="subcellular location">
    <subcellularLocation>
        <location evidence="1">Endomembrane system</location>
        <topology evidence="1">Multi-pass membrane protein</topology>
    </subcellularLocation>
</comment>
<dbReference type="HAMAP" id="MF_00478">
    <property type="entry name" value="RsxE_RnfE"/>
    <property type="match status" value="1"/>
</dbReference>
<protein>
    <submittedName>
        <fullName evidence="9">Electron transport complex protein RnfE</fullName>
    </submittedName>
</protein>
<organism evidence="9">
    <name type="scientific">hydrothermal vent metagenome</name>
    <dbReference type="NCBI Taxonomy" id="652676"/>
    <lineage>
        <taxon>unclassified sequences</taxon>
        <taxon>metagenomes</taxon>
        <taxon>ecological metagenomes</taxon>
    </lineage>
</organism>
<dbReference type="PANTHER" id="PTHR30586:SF0">
    <property type="entry name" value="ION-TRANSLOCATING OXIDOREDUCTASE COMPLEX SUBUNIT E"/>
    <property type="match status" value="1"/>
</dbReference>
<dbReference type="Pfam" id="PF02508">
    <property type="entry name" value="Rnf-Nqr"/>
    <property type="match status" value="1"/>
</dbReference>
<evidence type="ECO:0000256" key="3">
    <source>
        <dbReference type="ARBA" id="ARBA00022692"/>
    </source>
</evidence>
<evidence type="ECO:0000313" key="9">
    <source>
        <dbReference type="EMBL" id="VAW35802.1"/>
    </source>
</evidence>
<dbReference type="NCBIfam" id="NF009070">
    <property type="entry name" value="PRK12405.1"/>
    <property type="match status" value="1"/>
</dbReference>
<keyword evidence="2" id="KW-0813">Transport</keyword>
<feature type="transmembrane region" description="Helical" evidence="8">
    <location>
        <begin position="73"/>
        <end position="93"/>
    </location>
</feature>
<dbReference type="AlphaFoldDB" id="A0A3B0VAE8"/>
<evidence type="ECO:0000256" key="7">
    <source>
        <dbReference type="ARBA" id="ARBA00023136"/>
    </source>
</evidence>
<evidence type="ECO:0000256" key="1">
    <source>
        <dbReference type="ARBA" id="ARBA00004127"/>
    </source>
</evidence>
<evidence type="ECO:0000256" key="4">
    <source>
        <dbReference type="ARBA" id="ARBA00022967"/>
    </source>
</evidence>
<evidence type="ECO:0000256" key="8">
    <source>
        <dbReference type="SAM" id="Phobius"/>
    </source>
</evidence>
<dbReference type="NCBIfam" id="TIGR01948">
    <property type="entry name" value="rnfE"/>
    <property type="match status" value="1"/>
</dbReference>
<dbReference type="PIRSF" id="PIRSF006102">
    <property type="entry name" value="NQR_DE"/>
    <property type="match status" value="1"/>
</dbReference>
<sequence>MAQKSLTLEFVKGLWRENTVLKMLLGMCPTLAVTNSASNGLAMGLASTFVVVASSTMVSLIRRLVPGGVRIPTYIIIIAGFVTLAELFLQAYFPVISKSLGPYVPLIVVNCMIMGRAEFFASKNPLTPAIADALGMGIGFTWVLVVLGSVREILGSGSIFGFLFLGADIFTPWVVMILPAGAFLSLGLMIGIINYFTLRRRRTV</sequence>
<evidence type="ECO:0000256" key="2">
    <source>
        <dbReference type="ARBA" id="ARBA00022448"/>
    </source>
</evidence>